<evidence type="ECO:0000313" key="7">
    <source>
        <dbReference type="Proteomes" id="UP001497444"/>
    </source>
</evidence>
<dbReference type="PANTHER" id="PTHR12327:SF0">
    <property type="entry name" value="ALPHA-TUBULIN N-ACETYLTRANSFERASE 1"/>
    <property type="match status" value="1"/>
</dbReference>
<evidence type="ECO:0000256" key="3">
    <source>
        <dbReference type="HAMAP-Rule" id="MF_03130"/>
    </source>
</evidence>
<proteinExistence type="inferred from homology"/>
<dbReference type="PROSITE" id="PS51730">
    <property type="entry name" value="GNAT_ATAT"/>
    <property type="match status" value="1"/>
</dbReference>
<dbReference type="Pfam" id="PF05301">
    <property type="entry name" value="Acetyltransf_16"/>
    <property type="match status" value="1"/>
</dbReference>
<feature type="binding site" evidence="3">
    <location>
        <begin position="121"/>
        <end position="134"/>
    </location>
    <ligand>
        <name>acetyl-CoA</name>
        <dbReference type="ChEBI" id="CHEBI:57288"/>
    </ligand>
</feature>
<evidence type="ECO:0000256" key="1">
    <source>
        <dbReference type="ARBA" id="ARBA00022679"/>
    </source>
</evidence>
<feature type="domain" description="N-acetyltransferase" evidence="5">
    <location>
        <begin position="1"/>
        <end position="187"/>
    </location>
</feature>
<dbReference type="Gene3D" id="3.40.630.30">
    <property type="match status" value="1"/>
</dbReference>
<feature type="region of interest" description="Disordered" evidence="4">
    <location>
        <begin position="392"/>
        <end position="413"/>
    </location>
</feature>
<keyword evidence="1 3" id="KW-0808">Transferase</keyword>
<evidence type="ECO:0000256" key="2">
    <source>
        <dbReference type="ARBA" id="ARBA00023315"/>
    </source>
</evidence>
<dbReference type="EC" id="2.3.1.108" evidence="3"/>
<sequence>MEVCCTNIPALKSPNNAPQISCWDSGLLSTMKGGREGEELRNIINSLGEMSAFAQRLRSPITSFDRILVGCHTLYLLTSGIEGKFNQILAKAMLKVGKKNLFIRKDSGHLVEMAPLCVLDFYVHESCQRMGLGYQLFEGMLKHEKKQACQLAYDRPSNKLLMFLAKHYKLYKYINQANQFVVFDDYFDNVEMEAPKQTHHHIDKTCTSAADMQMEDKMAVSLNMPMKDKVLHGRRANAELDPEPCDIMASDSNLSRLRKNVIAAALTSHATRYHRGRKNHLLAAQVDRNSQSAASYFSNHADQPGSPSAANKTLDALTGHRLNLQEQKDISRRCNNNNNNQTQPRKRYEALLPCINLYGQYDDTKLHAAKAHGLSYPSQSNILEAHSKQAEKCNTSGNHRQKPQYGGTRQMESGSNNFHQACISKAPPLTYPFWTEAKELSRSHLHDHLAVDYSKTRSWYQDRLLTHNPVTATWIL</sequence>
<feature type="site" description="Crucial for catalytic activity" evidence="3">
    <location>
        <position position="55"/>
    </location>
</feature>
<evidence type="ECO:0000256" key="4">
    <source>
        <dbReference type="SAM" id="MobiDB-lite"/>
    </source>
</evidence>
<comment type="similarity">
    <text evidence="3">Belongs to the acetyltransferase ATAT1 family.</text>
</comment>
<keyword evidence="2 3" id="KW-0012">Acyltransferase</keyword>
<reference evidence="6" key="1">
    <citation type="submission" date="2024-02" db="EMBL/GenBank/DDBJ databases">
        <authorList>
            <consortium name="ELIXIR-Norway"/>
            <consortium name="Elixir Norway"/>
        </authorList>
    </citation>
    <scope>NUCLEOTIDE SEQUENCE</scope>
</reference>
<dbReference type="CDD" id="cd04301">
    <property type="entry name" value="NAT_SF"/>
    <property type="match status" value="1"/>
</dbReference>
<evidence type="ECO:0000313" key="6">
    <source>
        <dbReference type="EMBL" id="CAK9273830.1"/>
    </source>
</evidence>
<name>A0ABP0X3Z9_9BRYO</name>
<comment type="function">
    <text evidence="3">Specifically acetylates 'Lys-40' in alpha-tubulin on the lumenal side of microtubules. Promotes microtubule destabilization and accelerates microtubule dynamics; this activity may be independent of acetylation activity. Acetylates alpha-tubulin with a slow enzymatic rate, due to a catalytic site that is not optimized for acetyl transfer. Enters the microtubule through each end and diffuses quickly throughout the lumen of microtubules. Acetylates only long/old microtubules because of its slow acetylation rate since it does not have time to act on dynamically unstable microtubules before the enzyme is released.</text>
</comment>
<feature type="binding site" evidence="3">
    <location>
        <begin position="157"/>
        <end position="166"/>
    </location>
    <ligand>
        <name>acetyl-CoA</name>
        <dbReference type="ChEBI" id="CHEBI:57288"/>
    </ligand>
</feature>
<dbReference type="InterPro" id="IPR038746">
    <property type="entry name" value="Atat"/>
</dbReference>
<gene>
    <name evidence="6" type="ORF">CSSPJE1EN1_LOCUS19308</name>
</gene>
<keyword evidence="7" id="KW-1185">Reference proteome</keyword>
<comment type="catalytic activity">
    <reaction evidence="3">
        <text>L-lysyl-[alpha-tubulin] + acetyl-CoA = N(6)-acetyl-L-lysyl-[alpha-tubulin] + CoA + H(+)</text>
        <dbReference type="Rhea" id="RHEA:15277"/>
        <dbReference type="Rhea" id="RHEA-COMP:11278"/>
        <dbReference type="Rhea" id="RHEA-COMP:11279"/>
        <dbReference type="ChEBI" id="CHEBI:15378"/>
        <dbReference type="ChEBI" id="CHEBI:29969"/>
        <dbReference type="ChEBI" id="CHEBI:57287"/>
        <dbReference type="ChEBI" id="CHEBI:57288"/>
        <dbReference type="ChEBI" id="CHEBI:61930"/>
        <dbReference type="EC" id="2.3.1.108"/>
    </reaction>
</comment>
<accession>A0ABP0X3Z9</accession>
<dbReference type="PANTHER" id="PTHR12327">
    <property type="entry name" value="ALPHA-TUBULIN N-ACETYLTRANSFERASE 1"/>
    <property type="match status" value="1"/>
</dbReference>
<dbReference type="EMBL" id="OZ020100">
    <property type="protein sequence ID" value="CAK9273830.1"/>
    <property type="molecule type" value="Genomic_DNA"/>
</dbReference>
<dbReference type="HAMAP" id="MF_03130">
    <property type="entry name" value="mec17"/>
    <property type="match status" value="1"/>
</dbReference>
<organism evidence="6 7">
    <name type="scientific">Sphagnum jensenii</name>
    <dbReference type="NCBI Taxonomy" id="128206"/>
    <lineage>
        <taxon>Eukaryota</taxon>
        <taxon>Viridiplantae</taxon>
        <taxon>Streptophyta</taxon>
        <taxon>Embryophyta</taxon>
        <taxon>Bryophyta</taxon>
        <taxon>Sphagnophytina</taxon>
        <taxon>Sphagnopsida</taxon>
        <taxon>Sphagnales</taxon>
        <taxon>Sphagnaceae</taxon>
        <taxon>Sphagnum</taxon>
    </lineage>
</organism>
<protein>
    <recommendedName>
        <fullName evidence="3">Alpha-tubulin N-acetyltransferase</fullName>
        <shortName evidence="3">Alpha-TAT</shortName>
        <shortName evidence="3">TAT</shortName>
        <ecNumber evidence="3">2.3.1.108</ecNumber>
    </recommendedName>
    <alternativeName>
        <fullName evidence="3">Acetyltransferase mec-17 homolog</fullName>
    </alternativeName>
</protein>
<dbReference type="Proteomes" id="UP001497444">
    <property type="component" value="Chromosome 5"/>
</dbReference>
<evidence type="ECO:0000259" key="5">
    <source>
        <dbReference type="PROSITE" id="PS51730"/>
    </source>
</evidence>
<dbReference type="InterPro" id="IPR007965">
    <property type="entry name" value="GNAT_ATAT"/>
</dbReference>